<dbReference type="Proteomes" id="UP001163603">
    <property type="component" value="Chromosome 12"/>
</dbReference>
<keyword evidence="2" id="KW-1185">Reference proteome</keyword>
<evidence type="ECO:0000313" key="1">
    <source>
        <dbReference type="EMBL" id="KAJ0017993.1"/>
    </source>
</evidence>
<evidence type="ECO:0000313" key="2">
    <source>
        <dbReference type="Proteomes" id="UP001163603"/>
    </source>
</evidence>
<proteinExistence type="predicted"/>
<dbReference type="EMBL" id="CM047747">
    <property type="protein sequence ID" value="KAJ0017993.1"/>
    <property type="molecule type" value="Genomic_DNA"/>
</dbReference>
<organism evidence="1 2">
    <name type="scientific">Pistacia integerrima</name>
    <dbReference type="NCBI Taxonomy" id="434235"/>
    <lineage>
        <taxon>Eukaryota</taxon>
        <taxon>Viridiplantae</taxon>
        <taxon>Streptophyta</taxon>
        <taxon>Embryophyta</taxon>
        <taxon>Tracheophyta</taxon>
        <taxon>Spermatophyta</taxon>
        <taxon>Magnoliopsida</taxon>
        <taxon>eudicotyledons</taxon>
        <taxon>Gunneridae</taxon>
        <taxon>Pentapetalae</taxon>
        <taxon>rosids</taxon>
        <taxon>malvids</taxon>
        <taxon>Sapindales</taxon>
        <taxon>Anacardiaceae</taxon>
        <taxon>Pistacia</taxon>
    </lineage>
</organism>
<comment type="caution">
    <text evidence="1">The sequence shown here is derived from an EMBL/GenBank/DDBJ whole genome shotgun (WGS) entry which is preliminary data.</text>
</comment>
<sequence length="8" mass="941">MKLYSKAT</sequence>
<gene>
    <name evidence="1" type="ORF">Pint_11847</name>
</gene>
<reference evidence="2" key="1">
    <citation type="journal article" date="2023" name="G3 (Bethesda)">
        <title>Genome assembly and association tests identify interacting loci associated with vigor, precocity, and sex in interspecific pistachio rootstocks.</title>
        <authorList>
            <person name="Palmer W."/>
            <person name="Jacygrad E."/>
            <person name="Sagayaradj S."/>
            <person name="Cavanaugh K."/>
            <person name="Han R."/>
            <person name="Bertier L."/>
            <person name="Beede B."/>
            <person name="Kafkas S."/>
            <person name="Golino D."/>
            <person name="Preece J."/>
            <person name="Michelmore R."/>
        </authorList>
    </citation>
    <scope>NUCLEOTIDE SEQUENCE [LARGE SCALE GENOMIC DNA]</scope>
</reference>
<protein>
    <submittedName>
        <fullName evidence="1">Uncharacterized protein</fullName>
    </submittedName>
</protein>
<accession>A0ACC0XK63</accession>
<name>A0ACC0XK63_9ROSI</name>